<evidence type="ECO:0000313" key="4">
    <source>
        <dbReference type="Proteomes" id="UP000245207"/>
    </source>
</evidence>
<dbReference type="Pfam" id="PF11955">
    <property type="entry name" value="PORR"/>
    <property type="match status" value="1"/>
</dbReference>
<dbReference type="InterPro" id="IPR011992">
    <property type="entry name" value="EF-hand-dom_pair"/>
</dbReference>
<dbReference type="SUPFAM" id="SSF117281">
    <property type="entry name" value="Kelch motif"/>
    <property type="match status" value="1"/>
</dbReference>
<dbReference type="PANTHER" id="PTHR31476:SF6">
    <property type="entry name" value="EMB|CAB68190.1"/>
    <property type="match status" value="1"/>
</dbReference>
<evidence type="ECO:0000259" key="2">
    <source>
        <dbReference type="PROSITE" id="PS50222"/>
    </source>
</evidence>
<feature type="domain" description="EF-hand" evidence="2">
    <location>
        <begin position="74"/>
        <end position="109"/>
    </location>
</feature>
<comment type="caution">
    <text evidence="3">The sequence shown here is derived from an EMBL/GenBank/DDBJ whole genome shotgun (WGS) entry which is preliminary data.</text>
</comment>
<dbReference type="Gene3D" id="1.10.238.10">
    <property type="entry name" value="EF-hand"/>
    <property type="match status" value="2"/>
</dbReference>
<accession>A0A2U1QNU6</accession>
<feature type="domain" description="EF-hand" evidence="2">
    <location>
        <begin position="38"/>
        <end position="73"/>
    </location>
</feature>
<dbReference type="EMBL" id="PKPP01000009">
    <property type="protein sequence ID" value="PWA99680.1"/>
    <property type="molecule type" value="Genomic_DNA"/>
</dbReference>
<dbReference type="InterPro" id="IPR002048">
    <property type="entry name" value="EF_hand_dom"/>
</dbReference>
<dbReference type="PANTHER" id="PTHR31476">
    <property type="entry name" value="PROTEIN WHAT'S THIS FACTOR 1 HOMOLOG, CHLOROPLASTIC"/>
    <property type="match status" value="1"/>
</dbReference>
<sequence length="790" mass="90683">MAQNDVEKVFKKFDVNGDGKISITELGSILTSLSGSVTPETELKSVMKEIDTDGDGFIDFNEFVAFHNGSNNGEESKELREAFDLYDEDKNGKISANELHSVMKRLGEKCSLKDCFRHTQQHTLVNLKLKWAKDNILDTTVTGNTDLKSAMTIVSIIANTQNNSIPIYKLCGRHRGQLGIPKSSKVSTFLRKYPNLFDEFSVRDSGGTLVPWFRLSLEAVKLNNEASAVFRENGSEFRDRVCKLLMMCKGMVLPLETLDQLKWDLGLPYDYVECFVERFKDVFELVRFGEGRVGLKLRAWCDELAVAKIEMSAVEEGRGEDVADGRLGFSVGFPRGFGLKRKSIEWLEEWQRLKYTSPYKDASHLDSRTDVSEKRVVGVFHELLHLMVEKKTERKNVSNLRKPLNLPQKFTKVFERHPGIFYISKKNNTQTVVLREAYDGHRLVEKHPISEIRDKFACLMKEGFLDRSRGLYKKRKDELHHISEDESCENGVESEEEMEDHMFSEYESDETANLYQFMFVDMKLHSLTAEKSRCYMGMEYGFFFGNYGFLGGMENGNENVKQFLNPPCLAGLSHDIGVQCLIRVPFNQTYCLKLVCKDWKAEVELPEFYRVLSLQSSVLCCLAQSVVIFDNYDPTYRLVALEPERGCWWDLGDWEMRPIQEFEIGILPTVYQMIACGMRNILLAGGYDVNMNPLNQHWAYHVPTNMWTQLPDMSSRQWLLLGNDDAEKIIHSPNFCIQGTNQKLYTYIDNNDSVHVLEDGKWKFVAILPADVITLPVTIHNTIPWTSIVH</sequence>
<dbReference type="CDD" id="cd22152">
    <property type="entry name" value="F-box_AtAFR-like"/>
    <property type="match status" value="1"/>
</dbReference>
<dbReference type="GO" id="GO:0016787">
    <property type="term" value="F:hydrolase activity"/>
    <property type="evidence" value="ECO:0007669"/>
    <property type="project" value="UniProtKB-KW"/>
</dbReference>
<gene>
    <name evidence="3" type="ORF">CTI12_AA002110</name>
</gene>
<feature type="domain" description="EF-hand" evidence="2">
    <location>
        <begin position="1"/>
        <end position="36"/>
    </location>
</feature>
<dbReference type="FunFam" id="1.10.238.10:FF:000001">
    <property type="entry name" value="Calmodulin 1"/>
    <property type="match status" value="1"/>
</dbReference>
<evidence type="ECO:0000256" key="1">
    <source>
        <dbReference type="ARBA" id="ARBA00022837"/>
    </source>
</evidence>
<dbReference type="PROSITE" id="PS50222">
    <property type="entry name" value="EF_HAND_2"/>
    <property type="match status" value="3"/>
</dbReference>
<dbReference type="Pfam" id="PF13499">
    <property type="entry name" value="EF-hand_7"/>
    <property type="match status" value="1"/>
</dbReference>
<reference evidence="3 4" key="1">
    <citation type="journal article" date="2018" name="Mol. Plant">
        <title>The genome of Artemisia annua provides insight into the evolution of Asteraceae family and artemisinin biosynthesis.</title>
        <authorList>
            <person name="Shen Q."/>
            <person name="Zhang L."/>
            <person name="Liao Z."/>
            <person name="Wang S."/>
            <person name="Yan T."/>
            <person name="Shi P."/>
            <person name="Liu M."/>
            <person name="Fu X."/>
            <person name="Pan Q."/>
            <person name="Wang Y."/>
            <person name="Lv Z."/>
            <person name="Lu X."/>
            <person name="Zhang F."/>
            <person name="Jiang W."/>
            <person name="Ma Y."/>
            <person name="Chen M."/>
            <person name="Hao X."/>
            <person name="Li L."/>
            <person name="Tang Y."/>
            <person name="Lv G."/>
            <person name="Zhou Y."/>
            <person name="Sun X."/>
            <person name="Brodelius P.E."/>
            <person name="Rose J.K.C."/>
            <person name="Tang K."/>
        </authorList>
    </citation>
    <scope>NUCLEOTIDE SEQUENCE [LARGE SCALE GENOMIC DNA]</scope>
    <source>
        <strain evidence="4">cv. Huhao1</strain>
        <tissue evidence="3">Leaf</tissue>
    </source>
</reference>
<dbReference type="InterPro" id="IPR021099">
    <property type="entry name" value="PORR_domain"/>
</dbReference>
<organism evidence="3 4">
    <name type="scientific">Artemisia annua</name>
    <name type="common">Sweet wormwood</name>
    <dbReference type="NCBI Taxonomy" id="35608"/>
    <lineage>
        <taxon>Eukaryota</taxon>
        <taxon>Viridiplantae</taxon>
        <taxon>Streptophyta</taxon>
        <taxon>Embryophyta</taxon>
        <taxon>Tracheophyta</taxon>
        <taxon>Spermatophyta</taxon>
        <taxon>Magnoliopsida</taxon>
        <taxon>eudicotyledons</taxon>
        <taxon>Gunneridae</taxon>
        <taxon>Pentapetalae</taxon>
        <taxon>asterids</taxon>
        <taxon>campanulids</taxon>
        <taxon>Asterales</taxon>
        <taxon>Asteraceae</taxon>
        <taxon>Asteroideae</taxon>
        <taxon>Anthemideae</taxon>
        <taxon>Artemisiinae</taxon>
        <taxon>Artemisia</taxon>
    </lineage>
</organism>
<dbReference type="Pfam" id="PF13405">
    <property type="entry name" value="EF-hand_6"/>
    <property type="match status" value="1"/>
</dbReference>
<dbReference type="PRINTS" id="PR00450">
    <property type="entry name" value="RECOVERIN"/>
</dbReference>
<proteinExistence type="predicted"/>
<dbReference type="AlphaFoldDB" id="A0A2U1QNU6"/>
<dbReference type="STRING" id="35608.A0A2U1QNU6"/>
<dbReference type="OrthoDB" id="1716100at2759"/>
<dbReference type="GO" id="GO:0005509">
    <property type="term" value="F:calcium ion binding"/>
    <property type="evidence" value="ECO:0007669"/>
    <property type="project" value="InterPro"/>
</dbReference>
<dbReference type="GO" id="GO:0003723">
    <property type="term" value="F:RNA binding"/>
    <property type="evidence" value="ECO:0007669"/>
    <property type="project" value="InterPro"/>
</dbReference>
<dbReference type="CDD" id="cd00051">
    <property type="entry name" value="EFh"/>
    <property type="match status" value="2"/>
</dbReference>
<evidence type="ECO:0000313" key="3">
    <source>
        <dbReference type="EMBL" id="PWA99680.1"/>
    </source>
</evidence>
<dbReference type="Gene3D" id="2.120.10.80">
    <property type="entry name" value="Kelch-type beta propeller"/>
    <property type="match status" value="1"/>
</dbReference>
<protein>
    <submittedName>
        <fullName evidence="3">Ubiquitin carboxyl-terminal hydrolase family protein</fullName>
    </submittedName>
</protein>
<keyword evidence="4" id="KW-1185">Reference proteome</keyword>
<dbReference type="PROSITE" id="PS00018">
    <property type="entry name" value="EF_HAND_1"/>
    <property type="match status" value="3"/>
</dbReference>
<name>A0A2U1QNU6_ARTAN</name>
<keyword evidence="3" id="KW-0378">Hydrolase</keyword>
<dbReference type="SUPFAM" id="SSF47473">
    <property type="entry name" value="EF-hand"/>
    <property type="match status" value="1"/>
</dbReference>
<dbReference type="SMART" id="SM00054">
    <property type="entry name" value="EFh"/>
    <property type="match status" value="3"/>
</dbReference>
<dbReference type="InterPro" id="IPR015915">
    <property type="entry name" value="Kelch-typ_b-propeller"/>
</dbReference>
<dbReference type="Proteomes" id="UP000245207">
    <property type="component" value="Unassembled WGS sequence"/>
</dbReference>
<keyword evidence="1" id="KW-0106">Calcium</keyword>
<dbReference type="InterPro" id="IPR045040">
    <property type="entry name" value="PORR_fam"/>
</dbReference>
<dbReference type="InterPro" id="IPR018247">
    <property type="entry name" value="EF_Hand_1_Ca_BS"/>
</dbReference>